<evidence type="ECO:0000313" key="3">
    <source>
        <dbReference type="Proteomes" id="UP001646157"/>
    </source>
</evidence>
<proteinExistence type="predicted"/>
<feature type="signal peptide" evidence="1">
    <location>
        <begin position="1"/>
        <end position="21"/>
    </location>
</feature>
<name>A0ABS2N8I1_9BACI</name>
<evidence type="ECO:0008006" key="4">
    <source>
        <dbReference type="Google" id="ProtNLM"/>
    </source>
</evidence>
<keyword evidence="1" id="KW-0732">Signal</keyword>
<feature type="chain" id="PRO_5045834907" description="Lipoprotein" evidence="1">
    <location>
        <begin position="22"/>
        <end position="151"/>
    </location>
</feature>
<dbReference type="EMBL" id="JAFBDZ010000001">
    <property type="protein sequence ID" value="MBM7584155.1"/>
    <property type="molecule type" value="Genomic_DNA"/>
</dbReference>
<gene>
    <name evidence="2" type="ORF">JOC86_000692</name>
</gene>
<keyword evidence="3" id="KW-1185">Reference proteome</keyword>
<organism evidence="2 3">
    <name type="scientific">Rossellomorea pakistanensis</name>
    <dbReference type="NCBI Taxonomy" id="992288"/>
    <lineage>
        <taxon>Bacteria</taxon>
        <taxon>Bacillati</taxon>
        <taxon>Bacillota</taxon>
        <taxon>Bacilli</taxon>
        <taxon>Bacillales</taxon>
        <taxon>Bacillaceae</taxon>
        <taxon>Rossellomorea</taxon>
    </lineage>
</organism>
<dbReference type="PROSITE" id="PS51257">
    <property type="entry name" value="PROKAR_LIPOPROTEIN"/>
    <property type="match status" value="1"/>
</dbReference>
<dbReference type="RefSeq" id="WP_205168341.1">
    <property type="nucleotide sequence ID" value="NZ_JAFBDZ010000001.1"/>
</dbReference>
<reference evidence="2 3" key="1">
    <citation type="submission" date="2021-01" db="EMBL/GenBank/DDBJ databases">
        <title>Genomic Encyclopedia of Type Strains, Phase IV (KMG-IV): sequencing the most valuable type-strain genomes for metagenomic binning, comparative biology and taxonomic classification.</title>
        <authorList>
            <person name="Goeker M."/>
        </authorList>
    </citation>
    <scope>NUCLEOTIDE SEQUENCE [LARGE SCALE GENOMIC DNA]</scope>
    <source>
        <strain evidence="2 3">DSM 24834</strain>
    </source>
</reference>
<dbReference type="Proteomes" id="UP001646157">
    <property type="component" value="Unassembled WGS sequence"/>
</dbReference>
<comment type="caution">
    <text evidence="2">The sequence shown here is derived from an EMBL/GenBank/DDBJ whole genome shotgun (WGS) entry which is preliminary data.</text>
</comment>
<evidence type="ECO:0000256" key="1">
    <source>
        <dbReference type="SAM" id="SignalP"/>
    </source>
</evidence>
<evidence type="ECO:0000313" key="2">
    <source>
        <dbReference type="EMBL" id="MBM7584155.1"/>
    </source>
</evidence>
<sequence length="151" mass="17319">MKKWRNVCLITILLLLLSACGNNEIKSVQKTYIEIDKGEKVEELIFHATISDKSMEPDTPFTVRFYLSDPTLRKALGIDMLFVEKEYKSGSKGDKHQTFKTTYQAKLKETLNTNKLKKIIENNEEEAVEVEVIGPDKVLSTKSIHEVKIKE</sequence>
<protein>
    <recommendedName>
        <fullName evidence="4">Lipoprotein</fullName>
    </recommendedName>
</protein>
<accession>A0ABS2N8I1</accession>